<dbReference type="InterPro" id="IPR006085">
    <property type="entry name" value="XPG_DNA_repair_N"/>
</dbReference>
<dbReference type="CDD" id="cd09870">
    <property type="entry name" value="PIN_YEN1"/>
    <property type="match status" value="1"/>
</dbReference>
<dbReference type="InterPro" id="IPR036279">
    <property type="entry name" value="5-3_exonuclease_C_sf"/>
</dbReference>
<evidence type="ECO:0000256" key="2">
    <source>
        <dbReference type="ARBA" id="ARBA00022801"/>
    </source>
</evidence>
<dbReference type="SMART" id="SM00484">
    <property type="entry name" value="XPGI"/>
    <property type="match status" value="1"/>
</dbReference>
<dbReference type="GO" id="GO:0017108">
    <property type="term" value="F:5'-flap endonuclease activity"/>
    <property type="evidence" value="ECO:0007669"/>
    <property type="project" value="TreeGrafter"/>
</dbReference>
<reference evidence="6 7" key="2">
    <citation type="journal article" date="2013" name="PLoS Genet.">
        <title>Comparative genome structure, secondary metabolite, and effector coding capacity across Cochliobolus pathogens.</title>
        <authorList>
            <person name="Condon B.J."/>
            <person name="Leng Y."/>
            <person name="Wu D."/>
            <person name="Bushley K.E."/>
            <person name="Ohm R.A."/>
            <person name="Otillar R."/>
            <person name="Martin J."/>
            <person name="Schackwitz W."/>
            <person name="Grimwood J."/>
            <person name="MohdZainudin N."/>
            <person name="Xue C."/>
            <person name="Wang R."/>
            <person name="Manning V.A."/>
            <person name="Dhillon B."/>
            <person name="Tu Z.J."/>
            <person name="Steffenson B.J."/>
            <person name="Salamov A."/>
            <person name="Sun H."/>
            <person name="Lowry S."/>
            <person name="LaButti K."/>
            <person name="Han J."/>
            <person name="Copeland A."/>
            <person name="Lindquist E."/>
            <person name="Barry K."/>
            <person name="Schmutz J."/>
            <person name="Baker S.E."/>
            <person name="Ciuffetti L.M."/>
            <person name="Grigoriev I.V."/>
            <person name="Zhong S."/>
            <person name="Turgeon B.G."/>
        </authorList>
    </citation>
    <scope>NUCLEOTIDE SEQUENCE [LARGE SCALE GENOMIC DNA]</scope>
    <source>
        <strain evidence="7">28A</strain>
    </source>
</reference>
<dbReference type="EMBL" id="KB908592">
    <property type="protein sequence ID" value="EOA87228.1"/>
    <property type="molecule type" value="Genomic_DNA"/>
</dbReference>
<dbReference type="SUPFAM" id="SSF47807">
    <property type="entry name" value="5' to 3' exonuclease, C-terminal subdomain"/>
    <property type="match status" value="1"/>
</dbReference>
<feature type="compositionally biased region" description="Basic and acidic residues" evidence="3">
    <location>
        <begin position="528"/>
        <end position="547"/>
    </location>
</feature>
<proteinExistence type="predicted"/>
<feature type="compositionally biased region" description="Low complexity" evidence="3">
    <location>
        <begin position="510"/>
        <end position="519"/>
    </location>
</feature>
<dbReference type="eggNOG" id="KOG2519">
    <property type="taxonomic scope" value="Eukaryota"/>
</dbReference>
<evidence type="ECO:0000256" key="3">
    <source>
        <dbReference type="SAM" id="MobiDB-lite"/>
    </source>
</evidence>
<evidence type="ECO:0000259" key="4">
    <source>
        <dbReference type="SMART" id="SM00484"/>
    </source>
</evidence>
<evidence type="ECO:0008006" key="8">
    <source>
        <dbReference type="Google" id="ProtNLM"/>
    </source>
</evidence>
<dbReference type="PANTHER" id="PTHR11081">
    <property type="entry name" value="FLAP ENDONUCLEASE FAMILY MEMBER"/>
    <property type="match status" value="1"/>
</dbReference>
<keyword evidence="7" id="KW-1185">Reference proteome</keyword>
<name>R0K262_EXST2</name>
<gene>
    <name evidence="6" type="ORF">SETTUDRAFT_19755</name>
</gene>
<dbReference type="GO" id="GO:0006281">
    <property type="term" value="P:DNA repair"/>
    <property type="evidence" value="ECO:0007669"/>
    <property type="project" value="UniProtKB-ARBA"/>
</dbReference>
<dbReference type="Pfam" id="PF00867">
    <property type="entry name" value="XPG_I"/>
    <property type="match status" value="1"/>
</dbReference>
<dbReference type="InterPro" id="IPR029060">
    <property type="entry name" value="PIN-like_dom_sf"/>
</dbReference>
<dbReference type="InterPro" id="IPR006084">
    <property type="entry name" value="XPG/Rad2"/>
</dbReference>
<dbReference type="SUPFAM" id="SSF88723">
    <property type="entry name" value="PIN domain-like"/>
    <property type="match status" value="1"/>
</dbReference>
<feature type="region of interest" description="Disordered" evidence="3">
    <location>
        <begin position="441"/>
        <end position="610"/>
    </location>
</feature>
<sequence>MGIPGLRSVIEACEEIVPLAQLAQDCWNEHQRPFRIAVDAADWHFHNISPAQERSIRSKESAANPIEKAIFFRVCNLLTLNIRPVFVFDGSHAPLKRNATEGRKISPKARVLIEKALDGLGVSRIDAPGEAEADCCRLQTLGLVDAVWSQDSDCLMFGCTFWIRELRTAREAGNSSRHVGDTQKDPKRVRVVRAEKLKIGDFQLKPDGCVLFAMLVGADYDTRGLPGCGIANALKLVKASLGRSLCSRQNQQECDVWSERILPRYLATQSITLVVPKTFPRFDTLQNYANPRTFGDAELRERAAGSSEFNHPPREEELLGVACRYFNFWSKKYYNHIGPVLLSRYLAERDRSLPRELVHDIKLVKTKSKGAGSESDPAILERKLTFSPFGVSRLNKAHFEPLYSTRPSKTDTSFDPEQRVTCEIPTFLLQKVLPLDVLEPPAAGAQKQTPKRKQRDDAEQGDASHAKKRGRPRKKDTAFSSDVIDSPGSRALPSTPYRRPLATPNRDSSRPSATRTSTAIEFPDSEDEQIKEAKRRSLLDVFHEQRRSFPGIGNGESSASPRPSMSTPSRAGPSTLASLPREANTAGPGNGSVASPWNLDRTDFIDLTED</sequence>
<protein>
    <recommendedName>
        <fullName evidence="8">XPG-I domain-containing protein</fullName>
    </recommendedName>
</protein>
<dbReference type="Proteomes" id="UP000016935">
    <property type="component" value="Unassembled WGS sequence"/>
</dbReference>
<keyword evidence="2" id="KW-0378">Hydrolase</keyword>
<evidence type="ECO:0000313" key="7">
    <source>
        <dbReference type="Proteomes" id="UP000016935"/>
    </source>
</evidence>
<feature type="domain" description="XPG N-terminal" evidence="5">
    <location>
        <begin position="1"/>
        <end position="110"/>
    </location>
</feature>
<dbReference type="OrthoDB" id="2959108at2759"/>
<dbReference type="Gene3D" id="3.40.50.1010">
    <property type="entry name" value="5'-nuclease"/>
    <property type="match status" value="2"/>
</dbReference>
<evidence type="ECO:0000259" key="5">
    <source>
        <dbReference type="SMART" id="SM00485"/>
    </source>
</evidence>
<dbReference type="SMART" id="SM00485">
    <property type="entry name" value="XPGN"/>
    <property type="match status" value="1"/>
</dbReference>
<organism evidence="6 7">
    <name type="scientific">Exserohilum turcicum (strain 28A)</name>
    <name type="common">Northern leaf blight fungus</name>
    <name type="synonym">Setosphaeria turcica</name>
    <dbReference type="NCBI Taxonomy" id="671987"/>
    <lineage>
        <taxon>Eukaryota</taxon>
        <taxon>Fungi</taxon>
        <taxon>Dikarya</taxon>
        <taxon>Ascomycota</taxon>
        <taxon>Pezizomycotina</taxon>
        <taxon>Dothideomycetes</taxon>
        <taxon>Pleosporomycetidae</taxon>
        <taxon>Pleosporales</taxon>
        <taxon>Pleosporineae</taxon>
        <taxon>Pleosporaceae</taxon>
        <taxon>Exserohilum</taxon>
    </lineage>
</organism>
<dbReference type="PANTHER" id="PTHR11081:SF62">
    <property type="entry name" value="XPG-I DOMAIN-CONTAINING PROTEIN"/>
    <property type="match status" value="1"/>
</dbReference>
<accession>R0K262</accession>
<evidence type="ECO:0000256" key="1">
    <source>
        <dbReference type="ARBA" id="ARBA00022722"/>
    </source>
</evidence>
<feature type="domain" description="XPG-I" evidence="4">
    <location>
        <begin position="118"/>
        <end position="199"/>
    </location>
</feature>
<dbReference type="RefSeq" id="XP_008024950.1">
    <property type="nucleotide sequence ID" value="XM_008026759.1"/>
</dbReference>
<dbReference type="PRINTS" id="PR00853">
    <property type="entry name" value="XPGRADSUPER"/>
</dbReference>
<dbReference type="STRING" id="671987.R0K262"/>
<evidence type="ECO:0000313" key="6">
    <source>
        <dbReference type="EMBL" id="EOA87228.1"/>
    </source>
</evidence>
<dbReference type="HOGENOM" id="CLU_031408_0_0_1"/>
<dbReference type="Pfam" id="PF00752">
    <property type="entry name" value="XPG_N"/>
    <property type="match status" value="1"/>
</dbReference>
<keyword evidence="1" id="KW-0540">Nuclease</keyword>
<dbReference type="InterPro" id="IPR006086">
    <property type="entry name" value="XPG-I_dom"/>
</dbReference>
<feature type="compositionally biased region" description="Polar residues" evidence="3">
    <location>
        <begin position="555"/>
        <end position="569"/>
    </location>
</feature>
<dbReference type="AlphaFoldDB" id="R0K262"/>
<dbReference type="Gene3D" id="1.10.150.20">
    <property type="entry name" value="5' to 3' exonuclease, C-terminal subdomain"/>
    <property type="match status" value="1"/>
</dbReference>
<dbReference type="GeneID" id="19402237"/>
<feature type="compositionally biased region" description="Basic and acidic residues" evidence="3">
    <location>
        <begin position="454"/>
        <end position="465"/>
    </location>
</feature>
<reference evidence="6 7" key="1">
    <citation type="journal article" date="2012" name="PLoS Pathog.">
        <title>Diverse lifestyles and strategies of plant pathogenesis encoded in the genomes of eighteen Dothideomycetes fungi.</title>
        <authorList>
            <person name="Ohm R.A."/>
            <person name="Feau N."/>
            <person name="Henrissat B."/>
            <person name="Schoch C.L."/>
            <person name="Horwitz B.A."/>
            <person name="Barry K.W."/>
            <person name="Condon B.J."/>
            <person name="Copeland A.C."/>
            <person name="Dhillon B."/>
            <person name="Glaser F."/>
            <person name="Hesse C.N."/>
            <person name="Kosti I."/>
            <person name="LaButti K."/>
            <person name="Lindquist E.A."/>
            <person name="Lucas S."/>
            <person name="Salamov A.A."/>
            <person name="Bradshaw R.E."/>
            <person name="Ciuffetti L."/>
            <person name="Hamelin R.C."/>
            <person name="Kema G.H.J."/>
            <person name="Lawrence C."/>
            <person name="Scott J.A."/>
            <person name="Spatafora J.W."/>
            <person name="Turgeon B.G."/>
            <person name="de Wit P.J.G.M."/>
            <person name="Zhong S."/>
            <person name="Goodwin S.B."/>
            <person name="Grigoriev I.V."/>
        </authorList>
    </citation>
    <scope>NUCLEOTIDE SEQUENCE [LARGE SCALE GENOMIC DNA]</scope>
    <source>
        <strain evidence="7">28A</strain>
    </source>
</reference>